<protein>
    <submittedName>
        <fullName evidence="2">Uncharacterized protein</fullName>
    </submittedName>
</protein>
<organism evidence="2">
    <name type="scientific">marine metagenome</name>
    <dbReference type="NCBI Taxonomy" id="408172"/>
    <lineage>
        <taxon>unclassified sequences</taxon>
        <taxon>metagenomes</taxon>
        <taxon>ecological metagenomes</taxon>
    </lineage>
</organism>
<dbReference type="EMBL" id="UINC01080447">
    <property type="protein sequence ID" value="SVC23392.1"/>
    <property type="molecule type" value="Genomic_DNA"/>
</dbReference>
<feature type="region of interest" description="Disordered" evidence="1">
    <location>
        <begin position="46"/>
        <end position="69"/>
    </location>
</feature>
<feature type="non-terminal residue" evidence="2">
    <location>
        <position position="69"/>
    </location>
</feature>
<feature type="region of interest" description="Disordered" evidence="1">
    <location>
        <begin position="1"/>
        <end position="20"/>
    </location>
</feature>
<evidence type="ECO:0000313" key="2">
    <source>
        <dbReference type="EMBL" id="SVC23392.1"/>
    </source>
</evidence>
<sequence length="69" mass="7493">MLPRTASIMQPGAPQSPHFIGNPVATTQIAPMSVPQGMMLVTPEPVALTPPPSNLQMARPSRPWRMYGR</sequence>
<evidence type="ECO:0000256" key="1">
    <source>
        <dbReference type="SAM" id="MobiDB-lite"/>
    </source>
</evidence>
<dbReference type="AlphaFoldDB" id="A0A382KJ80"/>
<proteinExistence type="predicted"/>
<name>A0A382KJ80_9ZZZZ</name>
<reference evidence="2" key="1">
    <citation type="submission" date="2018-05" db="EMBL/GenBank/DDBJ databases">
        <authorList>
            <person name="Lanie J.A."/>
            <person name="Ng W.-L."/>
            <person name="Kazmierczak K.M."/>
            <person name="Andrzejewski T.M."/>
            <person name="Davidsen T.M."/>
            <person name="Wayne K.J."/>
            <person name="Tettelin H."/>
            <person name="Glass J.I."/>
            <person name="Rusch D."/>
            <person name="Podicherti R."/>
            <person name="Tsui H.-C.T."/>
            <person name="Winkler M.E."/>
        </authorList>
    </citation>
    <scope>NUCLEOTIDE SEQUENCE</scope>
</reference>
<gene>
    <name evidence="2" type="ORF">METZ01_LOCUS276246</name>
</gene>
<accession>A0A382KJ80</accession>